<organism evidence="2 3">
    <name type="scientific">Gordonia tangerina</name>
    <dbReference type="NCBI Taxonomy" id="2911060"/>
    <lineage>
        <taxon>Bacteria</taxon>
        <taxon>Bacillati</taxon>
        <taxon>Actinomycetota</taxon>
        <taxon>Actinomycetes</taxon>
        <taxon>Mycobacteriales</taxon>
        <taxon>Gordoniaceae</taxon>
        <taxon>Gordonia</taxon>
    </lineage>
</organism>
<dbReference type="Proteomes" id="UP001108089">
    <property type="component" value="Unassembled WGS sequence"/>
</dbReference>
<dbReference type="RefSeq" id="WP_235726193.1">
    <property type="nucleotide sequence ID" value="NZ_JAKGCU010000038.1"/>
</dbReference>
<evidence type="ECO:0000313" key="2">
    <source>
        <dbReference type="EMBL" id="MCF3941314.1"/>
    </source>
</evidence>
<evidence type="ECO:0000256" key="1">
    <source>
        <dbReference type="SAM" id="MobiDB-lite"/>
    </source>
</evidence>
<keyword evidence="3" id="KW-1185">Reference proteome</keyword>
<feature type="region of interest" description="Disordered" evidence="1">
    <location>
        <begin position="66"/>
        <end position="115"/>
    </location>
</feature>
<evidence type="ECO:0000313" key="3">
    <source>
        <dbReference type="Proteomes" id="UP001108089"/>
    </source>
</evidence>
<sequence>MTDDKKARVDQMSAVLLLAFAAAGGTAPVTIVRPVAEALDELGVRVGDDVDEDVLTAKLSEIPGFQKERMREEAEAAEVQPQPDHTTPQESRLIRRAPKMPKKIPAKLRGTITHG</sequence>
<gene>
    <name evidence="2" type="ORF">L1892_23375</name>
</gene>
<proteinExistence type="predicted"/>
<name>A0ABS9DQ14_9ACTN</name>
<reference evidence="2" key="1">
    <citation type="submission" date="2022-01" db="EMBL/GenBank/DDBJ databases">
        <title>Gordonia xiamenensis sp. nov., isolated from surface seawater in Xiamen.</title>
        <authorList>
            <person name="He Y.F."/>
        </authorList>
    </citation>
    <scope>NUCLEOTIDE SEQUENCE</scope>
    <source>
        <strain evidence="2">GW1C4-4</strain>
    </source>
</reference>
<comment type="caution">
    <text evidence="2">The sequence shown here is derived from an EMBL/GenBank/DDBJ whole genome shotgun (WGS) entry which is preliminary data.</text>
</comment>
<accession>A0ABS9DQ14</accession>
<dbReference type="EMBL" id="JAKGCU010000038">
    <property type="protein sequence ID" value="MCF3941314.1"/>
    <property type="molecule type" value="Genomic_DNA"/>
</dbReference>
<feature type="compositionally biased region" description="Basic residues" evidence="1">
    <location>
        <begin position="94"/>
        <end position="106"/>
    </location>
</feature>
<protein>
    <submittedName>
        <fullName evidence="2">Uncharacterized protein</fullName>
    </submittedName>
</protein>